<evidence type="ECO:0000313" key="2">
    <source>
        <dbReference type="Proteomes" id="UP000654075"/>
    </source>
</evidence>
<accession>A0A813FTS0</accession>
<organism evidence="1 2">
    <name type="scientific">Polarella glacialis</name>
    <name type="common">Dinoflagellate</name>
    <dbReference type="NCBI Taxonomy" id="89957"/>
    <lineage>
        <taxon>Eukaryota</taxon>
        <taxon>Sar</taxon>
        <taxon>Alveolata</taxon>
        <taxon>Dinophyceae</taxon>
        <taxon>Suessiales</taxon>
        <taxon>Suessiaceae</taxon>
        <taxon>Polarella</taxon>
    </lineage>
</organism>
<dbReference type="OrthoDB" id="10059790at2759"/>
<gene>
    <name evidence="1" type="ORF">PGLA1383_LOCUS35455</name>
</gene>
<dbReference type="PANTHER" id="PTHR47027:SF20">
    <property type="entry name" value="REVERSE TRANSCRIPTASE-LIKE PROTEIN WITH RNA-DIRECTED DNA POLYMERASE DOMAIN"/>
    <property type="match status" value="1"/>
</dbReference>
<sequence length="247" mass="28462">MNGKGTLTFTDGTEVKQVKAAKYLGAIIIDTARVQADLRARLARARTGMDRLSKIWAHTDINIEWKLRIYQAVFIPTVLYGMESAHFTTADLQQLDSFHFQAMRNIYKIKATYYTEVINPQAHTTKNIDIQRRSNIPPLSQILFSLQFKYLGHLLRGTQDQLEHNVCFTEGLASRASSAFQRRGKPRAHWLEATAERAWLQHSLTPPAHPNPTPFFDPYTYRWLKHVAVHRDVWRQFIVMPPTSSVT</sequence>
<proteinExistence type="predicted"/>
<dbReference type="PANTHER" id="PTHR47027">
    <property type="entry name" value="REVERSE TRANSCRIPTASE DOMAIN-CONTAINING PROTEIN"/>
    <property type="match status" value="1"/>
</dbReference>
<name>A0A813FTS0_POLGL</name>
<keyword evidence="2" id="KW-1185">Reference proteome</keyword>
<dbReference type="EMBL" id="CAJNNV010026285">
    <property type="protein sequence ID" value="CAE8617796.1"/>
    <property type="molecule type" value="Genomic_DNA"/>
</dbReference>
<protein>
    <submittedName>
        <fullName evidence="1">Uncharacterized protein</fullName>
    </submittedName>
</protein>
<dbReference type="OMA" id="DINIEWK"/>
<evidence type="ECO:0000313" key="1">
    <source>
        <dbReference type="EMBL" id="CAE8617796.1"/>
    </source>
</evidence>
<dbReference type="Proteomes" id="UP000654075">
    <property type="component" value="Unassembled WGS sequence"/>
</dbReference>
<comment type="caution">
    <text evidence="1">The sequence shown here is derived from an EMBL/GenBank/DDBJ whole genome shotgun (WGS) entry which is preliminary data.</text>
</comment>
<dbReference type="AlphaFoldDB" id="A0A813FTS0"/>
<reference evidence="1" key="1">
    <citation type="submission" date="2021-02" db="EMBL/GenBank/DDBJ databases">
        <authorList>
            <person name="Dougan E. K."/>
            <person name="Rhodes N."/>
            <person name="Thang M."/>
            <person name="Chan C."/>
        </authorList>
    </citation>
    <scope>NUCLEOTIDE SEQUENCE</scope>
</reference>